<dbReference type="PANTHER" id="PTHR11669">
    <property type="entry name" value="REPLICATION FACTOR C / DNA POLYMERASE III GAMMA-TAU SUBUNIT"/>
    <property type="match status" value="1"/>
</dbReference>
<evidence type="ECO:0000313" key="15">
    <source>
        <dbReference type="Proteomes" id="UP000190188"/>
    </source>
</evidence>
<protein>
    <recommendedName>
        <fullName evidence="2">DNA-directed DNA polymerase</fullName>
        <ecNumber evidence="2">2.7.7.7</ecNumber>
    </recommendedName>
</protein>
<dbReference type="Pfam" id="PF22608">
    <property type="entry name" value="DNAX_ATPase_lid"/>
    <property type="match status" value="1"/>
</dbReference>
<evidence type="ECO:0000256" key="7">
    <source>
        <dbReference type="ARBA" id="ARBA00022741"/>
    </source>
</evidence>
<evidence type="ECO:0000259" key="13">
    <source>
        <dbReference type="SMART" id="SM00382"/>
    </source>
</evidence>
<dbReference type="NCBIfam" id="NF004046">
    <property type="entry name" value="PRK05563.1"/>
    <property type="match status" value="1"/>
</dbReference>
<gene>
    <name evidence="14" type="ORF">BVG16_28450</name>
</gene>
<dbReference type="Gene3D" id="1.10.8.60">
    <property type="match status" value="1"/>
</dbReference>
<dbReference type="InterPro" id="IPR003593">
    <property type="entry name" value="AAA+_ATPase"/>
</dbReference>
<proteinExistence type="inferred from homology"/>
<dbReference type="GO" id="GO:0006261">
    <property type="term" value="P:DNA-templated DNA replication"/>
    <property type="evidence" value="ECO:0007669"/>
    <property type="project" value="TreeGrafter"/>
</dbReference>
<dbReference type="InterPro" id="IPR022754">
    <property type="entry name" value="DNA_pol_III_gamma-3"/>
</dbReference>
<name>A0A1T2X108_9BACL</name>
<dbReference type="AlphaFoldDB" id="A0A1T2X108"/>
<keyword evidence="4" id="KW-0548">Nucleotidyltransferase</keyword>
<dbReference type="CDD" id="cd18137">
    <property type="entry name" value="HLD_clamp_pol_III_gamma_tau"/>
    <property type="match status" value="1"/>
</dbReference>
<dbReference type="PANTHER" id="PTHR11669:SF0">
    <property type="entry name" value="PROTEIN STICHEL-LIKE 2"/>
    <property type="match status" value="1"/>
</dbReference>
<evidence type="ECO:0000256" key="10">
    <source>
        <dbReference type="ARBA" id="ARBA00022932"/>
    </source>
</evidence>
<dbReference type="InterPro" id="IPR008921">
    <property type="entry name" value="DNA_pol3_clamp-load_cplx_C"/>
</dbReference>
<dbReference type="InterPro" id="IPR038454">
    <property type="entry name" value="DnaA_N_sf"/>
</dbReference>
<evidence type="ECO:0000256" key="5">
    <source>
        <dbReference type="ARBA" id="ARBA00022705"/>
    </source>
</evidence>
<keyword evidence="8" id="KW-0862">Zinc</keyword>
<dbReference type="GO" id="GO:0046872">
    <property type="term" value="F:metal ion binding"/>
    <property type="evidence" value="ECO:0007669"/>
    <property type="project" value="UniProtKB-KW"/>
</dbReference>
<dbReference type="FunFam" id="1.10.8.60:FF:000013">
    <property type="entry name" value="DNA polymerase III subunit gamma/tau"/>
    <property type="match status" value="1"/>
</dbReference>
<dbReference type="SUPFAM" id="SSF52540">
    <property type="entry name" value="P-loop containing nucleoside triphosphate hydrolases"/>
    <property type="match status" value="1"/>
</dbReference>
<comment type="similarity">
    <text evidence="1">Belongs to the DnaX/STICHEL family.</text>
</comment>
<keyword evidence="9" id="KW-0067">ATP-binding</keyword>
<feature type="domain" description="AAA+ ATPase" evidence="13">
    <location>
        <begin position="37"/>
        <end position="179"/>
    </location>
</feature>
<dbReference type="GO" id="GO:0005524">
    <property type="term" value="F:ATP binding"/>
    <property type="evidence" value="ECO:0007669"/>
    <property type="project" value="UniProtKB-KW"/>
</dbReference>
<dbReference type="Pfam" id="PF12169">
    <property type="entry name" value="DNA_pol3_gamma3"/>
    <property type="match status" value="1"/>
</dbReference>
<sequence>MAHIALYRAWRPQSFQDMVGQKHIIQTLQNALREQRFSHAYLFSGPRGTGKTSTAKILAKAVNCEHGPAIEPCNECDACIRITAGSVMDVVEIDAASNRGVEEIRDLREKVKYAPTEVRTKVYIIDEVHMLTTEAFNALLKTLEEPPAHVMFILATTEPHRLPATILSRCQRFDFRRVSLQEQVEHLQKICEREEVSAEEDALSYIARLSDGGMRDALSLLDQVASFTDDRITYKQVMDITGGIPSDQFAEMAEAIRRNDVAYIMTAIEGFIQDGKSADKCVENLIYYFRDLLMIKMVPHAEGMTERVMDPDAFRATAEPFAAEQLFRMIDTLNHYQVEMKYATNPQTLFEVAMLKICTMHHTGSSQDAQSVSAALAPHQSADAGQIKQLQQQITALEKRVEHLLQSGVAAGSGKEGSSSGRAGASNRGGVSSSNRTSIVAKIPPHMDRYVTEKDSPSFVQIRSQWGRVLQRVKEEKVTIHAWFMDGEPISATDDAVLVGFKNTIHRDTTERPANRQVIESVMNEVLGKPLKLVTMMLKDWSATVSNQVETAGELQLVPEDGDSALSEQGKSSSEPWVDQAIEMFGEDLVVIKDE</sequence>
<dbReference type="OrthoDB" id="9810148at2"/>
<evidence type="ECO:0000256" key="2">
    <source>
        <dbReference type="ARBA" id="ARBA00012417"/>
    </source>
</evidence>
<dbReference type="GO" id="GO:0003887">
    <property type="term" value="F:DNA-directed DNA polymerase activity"/>
    <property type="evidence" value="ECO:0007669"/>
    <property type="project" value="UniProtKB-KW"/>
</dbReference>
<evidence type="ECO:0000256" key="8">
    <source>
        <dbReference type="ARBA" id="ARBA00022833"/>
    </source>
</evidence>
<dbReference type="FunFam" id="3.40.50.300:FF:000014">
    <property type="entry name" value="DNA polymerase III subunit gamma/tau"/>
    <property type="match status" value="1"/>
</dbReference>
<dbReference type="InterPro" id="IPR027417">
    <property type="entry name" value="P-loop_NTPase"/>
</dbReference>
<reference evidence="14 15" key="1">
    <citation type="submission" date="2017-01" db="EMBL/GenBank/DDBJ databases">
        <title>Genome analysis of Paenibacillus selenitrireducens ES3-24.</title>
        <authorList>
            <person name="Xu D."/>
            <person name="Yao R."/>
            <person name="Zheng S."/>
        </authorList>
    </citation>
    <scope>NUCLEOTIDE SEQUENCE [LARGE SCALE GENOMIC DNA]</scope>
    <source>
        <strain evidence="14 15">ES3-24</strain>
    </source>
</reference>
<keyword evidence="5" id="KW-0235">DNA replication</keyword>
<evidence type="ECO:0000256" key="12">
    <source>
        <dbReference type="SAM" id="MobiDB-lite"/>
    </source>
</evidence>
<evidence type="ECO:0000256" key="9">
    <source>
        <dbReference type="ARBA" id="ARBA00022840"/>
    </source>
</evidence>
<comment type="catalytic activity">
    <reaction evidence="11">
        <text>DNA(n) + a 2'-deoxyribonucleoside 5'-triphosphate = DNA(n+1) + diphosphate</text>
        <dbReference type="Rhea" id="RHEA:22508"/>
        <dbReference type="Rhea" id="RHEA-COMP:17339"/>
        <dbReference type="Rhea" id="RHEA-COMP:17340"/>
        <dbReference type="ChEBI" id="CHEBI:33019"/>
        <dbReference type="ChEBI" id="CHEBI:61560"/>
        <dbReference type="ChEBI" id="CHEBI:173112"/>
        <dbReference type="EC" id="2.7.7.7"/>
    </reaction>
</comment>
<dbReference type="SUPFAM" id="SSF48019">
    <property type="entry name" value="post-AAA+ oligomerization domain-like"/>
    <property type="match status" value="1"/>
</dbReference>
<dbReference type="SMART" id="SM00382">
    <property type="entry name" value="AAA"/>
    <property type="match status" value="1"/>
</dbReference>
<keyword evidence="15" id="KW-1185">Reference proteome</keyword>
<keyword evidence="10" id="KW-0239">DNA-directed DNA polymerase</keyword>
<keyword evidence="6" id="KW-0479">Metal-binding</keyword>
<evidence type="ECO:0000256" key="4">
    <source>
        <dbReference type="ARBA" id="ARBA00022695"/>
    </source>
</evidence>
<evidence type="ECO:0000256" key="1">
    <source>
        <dbReference type="ARBA" id="ARBA00006360"/>
    </source>
</evidence>
<dbReference type="InterPro" id="IPR048448">
    <property type="entry name" value="DnaX-like_C"/>
</dbReference>
<dbReference type="PRINTS" id="PR00300">
    <property type="entry name" value="CLPPROTEASEA"/>
</dbReference>
<dbReference type="CDD" id="cd00009">
    <property type="entry name" value="AAA"/>
    <property type="match status" value="1"/>
</dbReference>
<keyword evidence="3" id="KW-0808">Transferase</keyword>
<dbReference type="STRING" id="1324314.BVG16_28450"/>
<dbReference type="RefSeq" id="WP_078502584.1">
    <property type="nucleotide sequence ID" value="NZ_MSZX01000016.1"/>
</dbReference>
<dbReference type="Gene3D" id="3.30.300.180">
    <property type="match status" value="1"/>
</dbReference>
<dbReference type="Gene3D" id="3.40.50.300">
    <property type="entry name" value="P-loop containing nucleotide triphosphate hydrolases"/>
    <property type="match status" value="1"/>
</dbReference>
<dbReference type="InterPro" id="IPR001270">
    <property type="entry name" value="ClpA/B"/>
</dbReference>
<comment type="caution">
    <text evidence="14">The sequence shown here is derived from an EMBL/GenBank/DDBJ whole genome shotgun (WGS) entry which is preliminary data.</text>
</comment>
<dbReference type="NCBIfam" id="TIGR02397">
    <property type="entry name" value="dnaX_nterm"/>
    <property type="match status" value="1"/>
</dbReference>
<dbReference type="EMBL" id="MSZX01000016">
    <property type="protein sequence ID" value="OPA73560.1"/>
    <property type="molecule type" value="Genomic_DNA"/>
</dbReference>
<dbReference type="Proteomes" id="UP000190188">
    <property type="component" value="Unassembled WGS sequence"/>
</dbReference>
<dbReference type="Gene3D" id="1.20.272.10">
    <property type="match status" value="1"/>
</dbReference>
<feature type="region of interest" description="Disordered" evidence="12">
    <location>
        <begin position="409"/>
        <end position="435"/>
    </location>
</feature>
<dbReference type="GO" id="GO:0009360">
    <property type="term" value="C:DNA polymerase III complex"/>
    <property type="evidence" value="ECO:0007669"/>
    <property type="project" value="InterPro"/>
</dbReference>
<organism evidence="14 15">
    <name type="scientific">Paenibacillus selenitireducens</name>
    <dbReference type="NCBI Taxonomy" id="1324314"/>
    <lineage>
        <taxon>Bacteria</taxon>
        <taxon>Bacillati</taxon>
        <taxon>Bacillota</taxon>
        <taxon>Bacilli</taxon>
        <taxon>Bacillales</taxon>
        <taxon>Paenibacillaceae</taxon>
        <taxon>Paenibacillus</taxon>
    </lineage>
</organism>
<dbReference type="InterPro" id="IPR050238">
    <property type="entry name" value="DNA_Rep/Repair_Clamp_Loader"/>
</dbReference>
<dbReference type="Pfam" id="PF13177">
    <property type="entry name" value="DNA_pol3_delta2"/>
    <property type="match status" value="1"/>
</dbReference>
<dbReference type="InterPro" id="IPR012763">
    <property type="entry name" value="DNA_pol_III_sug/sutau_N"/>
</dbReference>
<evidence type="ECO:0000256" key="11">
    <source>
        <dbReference type="ARBA" id="ARBA00049244"/>
    </source>
</evidence>
<evidence type="ECO:0000256" key="6">
    <source>
        <dbReference type="ARBA" id="ARBA00022723"/>
    </source>
</evidence>
<dbReference type="Pfam" id="PF20964">
    <property type="entry name" value="DnaX_C"/>
    <property type="match status" value="1"/>
</dbReference>
<dbReference type="EC" id="2.7.7.7" evidence="2"/>
<evidence type="ECO:0000256" key="3">
    <source>
        <dbReference type="ARBA" id="ARBA00022679"/>
    </source>
</evidence>
<accession>A0A1T2X108</accession>
<dbReference type="GO" id="GO:0003677">
    <property type="term" value="F:DNA binding"/>
    <property type="evidence" value="ECO:0007669"/>
    <property type="project" value="InterPro"/>
</dbReference>
<keyword evidence="7" id="KW-0547">Nucleotide-binding</keyword>
<evidence type="ECO:0000313" key="14">
    <source>
        <dbReference type="EMBL" id="OPA73560.1"/>
    </source>
</evidence>
<dbReference type="InterPro" id="IPR045085">
    <property type="entry name" value="HLD_clamp_pol_III_gamma_tau"/>
</dbReference>